<comment type="caution">
    <text evidence="1">The sequence shown here is derived from an EMBL/GenBank/DDBJ whole genome shotgun (WGS) entry which is preliminary data.</text>
</comment>
<dbReference type="InterPro" id="IPR032675">
    <property type="entry name" value="LRR_dom_sf"/>
</dbReference>
<evidence type="ECO:0000313" key="1">
    <source>
        <dbReference type="EMBL" id="KAF5325459.1"/>
    </source>
</evidence>
<dbReference type="AlphaFoldDB" id="A0A8H5BL73"/>
<reference evidence="1 2" key="1">
    <citation type="journal article" date="2020" name="ISME J.">
        <title>Uncovering the hidden diversity of litter-decomposition mechanisms in mushroom-forming fungi.</title>
        <authorList>
            <person name="Floudas D."/>
            <person name="Bentzer J."/>
            <person name="Ahren D."/>
            <person name="Johansson T."/>
            <person name="Persson P."/>
            <person name="Tunlid A."/>
        </authorList>
    </citation>
    <scope>NUCLEOTIDE SEQUENCE [LARGE SCALE GENOMIC DNA]</scope>
    <source>
        <strain evidence="1 2">CBS 101986</strain>
    </source>
</reference>
<proteinExistence type="predicted"/>
<accession>A0A8H5BL73</accession>
<evidence type="ECO:0000313" key="2">
    <source>
        <dbReference type="Proteomes" id="UP000567179"/>
    </source>
</evidence>
<protein>
    <submittedName>
        <fullName evidence="1">Uncharacterized protein</fullName>
    </submittedName>
</protein>
<organism evidence="1 2">
    <name type="scientific">Psilocybe cf. subviscida</name>
    <dbReference type="NCBI Taxonomy" id="2480587"/>
    <lineage>
        <taxon>Eukaryota</taxon>
        <taxon>Fungi</taxon>
        <taxon>Dikarya</taxon>
        <taxon>Basidiomycota</taxon>
        <taxon>Agaricomycotina</taxon>
        <taxon>Agaricomycetes</taxon>
        <taxon>Agaricomycetidae</taxon>
        <taxon>Agaricales</taxon>
        <taxon>Agaricineae</taxon>
        <taxon>Strophariaceae</taxon>
        <taxon>Psilocybe</taxon>
    </lineage>
</organism>
<dbReference type="OrthoDB" id="3232239at2759"/>
<sequence>MPALPLELVRQIVEDVVDDVNDPVYYRHLSVVSLTSRLLRHEAQRILFRDSGDLLTTSAALKKTTMFLDIIISSPERLALYVKFFDIVFDEWLCPESDETTALVQKLAKALGAMRNVKSLEIVSRTIGLRSLPTILPDTYFKLTSFRWSSHSNDMSESTDVKVDFLRRQDKIEHMKILGFIDVNALKSMSADILPYLRSLCLTYSVTETLLPGRENITSLRWVAPFVDPTPPPHPNLDAEFPSDPETISRELSRIKYLSYGATNSTAPAPSIQRIAPFLTGLVCLETCRGDVKELEALSQLPRLEVLVLPKEAGGLMPTMHEMIKVATSCKKLEQIDFEDDNGRIHSFEYCHSSKTPQINTLEESEWYLWINDHDEFDDD</sequence>
<name>A0A8H5BL73_9AGAR</name>
<dbReference type="Gene3D" id="3.80.10.10">
    <property type="entry name" value="Ribonuclease Inhibitor"/>
    <property type="match status" value="1"/>
</dbReference>
<gene>
    <name evidence="1" type="ORF">D9619_009531</name>
</gene>
<keyword evidence="2" id="KW-1185">Reference proteome</keyword>
<dbReference type="Proteomes" id="UP000567179">
    <property type="component" value="Unassembled WGS sequence"/>
</dbReference>
<dbReference type="EMBL" id="JAACJJ010000015">
    <property type="protein sequence ID" value="KAF5325459.1"/>
    <property type="molecule type" value="Genomic_DNA"/>
</dbReference>